<comment type="caution">
    <text evidence="1">The sequence shown here is derived from an EMBL/GenBank/DDBJ whole genome shotgun (WGS) entry which is preliminary data.</text>
</comment>
<organism evidence="1 2">
    <name type="scientific">Brachionus plicatilis</name>
    <name type="common">Marine rotifer</name>
    <name type="synonym">Brachionus muelleri</name>
    <dbReference type="NCBI Taxonomy" id="10195"/>
    <lineage>
        <taxon>Eukaryota</taxon>
        <taxon>Metazoa</taxon>
        <taxon>Spiralia</taxon>
        <taxon>Gnathifera</taxon>
        <taxon>Rotifera</taxon>
        <taxon>Eurotatoria</taxon>
        <taxon>Monogononta</taxon>
        <taxon>Pseudotrocha</taxon>
        <taxon>Ploima</taxon>
        <taxon>Brachionidae</taxon>
        <taxon>Brachionus</taxon>
    </lineage>
</organism>
<sequence length="69" mass="8205">MPQTKEKIQQYKFKKRDFALNIMNKAINSNKSSKYAALKFIKSAIMLGQKQKMLTYPPIKKCWYRCKGR</sequence>
<evidence type="ECO:0000313" key="1">
    <source>
        <dbReference type="EMBL" id="RNA37808.1"/>
    </source>
</evidence>
<reference evidence="1 2" key="1">
    <citation type="journal article" date="2018" name="Sci. Rep.">
        <title>Genomic signatures of local adaptation to the degree of environmental predictability in rotifers.</title>
        <authorList>
            <person name="Franch-Gras L."/>
            <person name="Hahn C."/>
            <person name="Garcia-Roger E.M."/>
            <person name="Carmona M.J."/>
            <person name="Serra M."/>
            <person name="Gomez A."/>
        </authorList>
    </citation>
    <scope>NUCLEOTIDE SEQUENCE [LARGE SCALE GENOMIC DNA]</scope>
    <source>
        <strain evidence="1">HYR1</strain>
    </source>
</reference>
<dbReference type="AlphaFoldDB" id="A0A3M7SQJ9"/>
<proteinExistence type="predicted"/>
<dbReference type="EMBL" id="REGN01000973">
    <property type="protein sequence ID" value="RNA37808.1"/>
    <property type="molecule type" value="Genomic_DNA"/>
</dbReference>
<protein>
    <submittedName>
        <fullName evidence="1">Uncharacterized protein</fullName>
    </submittedName>
</protein>
<gene>
    <name evidence="1" type="ORF">BpHYR1_009565</name>
</gene>
<accession>A0A3M7SQJ9</accession>
<name>A0A3M7SQJ9_BRAPC</name>
<evidence type="ECO:0000313" key="2">
    <source>
        <dbReference type="Proteomes" id="UP000276133"/>
    </source>
</evidence>
<keyword evidence="2" id="KW-1185">Reference proteome</keyword>
<dbReference type="Proteomes" id="UP000276133">
    <property type="component" value="Unassembled WGS sequence"/>
</dbReference>